<dbReference type="EMBL" id="KZ857329">
    <property type="protein sequence ID" value="RDW27604.1"/>
    <property type="molecule type" value="Genomic_DNA"/>
</dbReference>
<dbReference type="AlphaFoldDB" id="A0A371CBC9"/>
<evidence type="ECO:0000256" key="2">
    <source>
        <dbReference type="ARBA" id="ARBA00005979"/>
    </source>
</evidence>
<dbReference type="GO" id="GO:0010181">
    <property type="term" value="F:FMN binding"/>
    <property type="evidence" value="ECO:0007669"/>
    <property type="project" value="InterPro"/>
</dbReference>
<dbReference type="SUPFAM" id="SSF51395">
    <property type="entry name" value="FMN-linked oxidoreductases"/>
    <property type="match status" value="1"/>
</dbReference>
<evidence type="ECO:0000313" key="6">
    <source>
        <dbReference type="Proteomes" id="UP000256601"/>
    </source>
</evidence>
<evidence type="ECO:0000313" key="5">
    <source>
        <dbReference type="EMBL" id="RDW27604.1"/>
    </source>
</evidence>
<dbReference type="Proteomes" id="UP000256601">
    <property type="component" value="Unassembled WGS sequence"/>
</dbReference>
<accession>A0A371CBC9</accession>
<organism evidence="5 6">
    <name type="scientific">Yarrowia lipolytica</name>
    <name type="common">Candida lipolytica</name>
    <dbReference type="NCBI Taxonomy" id="4952"/>
    <lineage>
        <taxon>Eukaryota</taxon>
        <taxon>Fungi</taxon>
        <taxon>Dikarya</taxon>
        <taxon>Ascomycota</taxon>
        <taxon>Saccharomycotina</taxon>
        <taxon>Dipodascomycetes</taxon>
        <taxon>Dipodascales</taxon>
        <taxon>Dipodascales incertae sedis</taxon>
        <taxon>Yarrowia</taxon>
    </lineage>
</organism>
<dbReference type="InterPro" id="IPR013785">
    <property type="entry name" value="Aldolase_TIM"/>
</dbReference>
<gene>
    <name evidence="5" type="ORF">B0I71DRAFT_163361</name>
</gene>
<keyword evidence="3" id="KW-0285">Flavoprotein</keyword>
<proteinExistence type="inferred from homology"/>
<dbReference type="InterPro" id="IPR001155">
    <property type="entry name" value="OxRdtase_FMN_N"/>
</dbReference>
<protein>
    <submittedName>
        <fullName evidence="5">NADH oxidase family-domain-containing protein</fullName>
    </submittedName>
</protein>
<dbReference type="PANTHER" id="PTHR22893:SF91">
    <property type="entry name" value="NADPH DEHYDROGENASE 2-RELATED"/>
    <property type="match status" value="1"/>
</dbReference>
<evidence type="ECO:0000256" key="3">
    <source>
        <dbReference type="ARBA" id="ARBA00022643"/>
    </source>
</evidence>
<dbReference type="GO" id="GO:0003959">
    <property type="term" value="F:NADPH dehydrogenase activity"/>
    <property type="evidence" value="ECO:0007669"/>
    <property type="project" value="TreeGrafter"/>
</dbReference>
<keyword evidence="3" id="KW-0288">FMN</keyword>
<sequence>MYSGSFMADDPGNNIKGYISYMTSKIEGHTESFFLYSTRGLNDLALRLHFMKCAFDALLLQIVQVVRAIEGCGTNCQLPGAADFPVVDPAAIVQKIDQGSAEKAIKAEAGGVEIPEAQGYLPDQFIHWNFKELMNPYGRRNENRCRFSLNIVDAVSTASRTAKTVIRLSPWACVQDMAAHQTKSSPTFVFIFRELQKRAGHHGQKLAFLHLVDLRI</sequence>
<evidence type="ECO:0000259" key="4">
    <source>
        <dbReference type="Pfam" id="PF00724"/>
    </source>
</evidence>
<name>A0A371CBC9_YARLL</name>
<feature type="domain" description="NADH:flavin oxidoreductase/NADH oxidase N-terminal" evidence="4">
    <location>
        <begin position="100"/>
        <end position="212"/>
    </location>
</feature>
<dbReference type="Pfam" id="PF00724">
    <property type="entry name" value="Oxidored_FMN"/>
    <property type="match status" value="1"/>
</dbReference>
<evidence type="ECO:0000256" key="1">
    <source>
        <dbReference type="ARBA" id="ARBA00001917"/>
    </source>
</evidence>
<dbReference type="InterPro" id="IPR045247">
    <property type="entry name" value="Oye-like"/>
</dbReference>
<dbReference type="PANTHER" id="PTHR22893">
    <property type="entry name" value="NADH OXIDOREDUCTASE-RELATED"/>
    <property type="match status" value="1"/>
</dbReference>
<dbReference type="Gene3D" id="3.20.20.70">
    <property type="entry name" value="Aldolase class I"/>
    <property type="match status" value="1"/>
</dbReference>
<comment type="cofactor">
    <cofactor evidence="1">
        <name>FMN</name>
        <dbReference type="ChEBI" id="CHEBI:58210"/>
    </cofactor>
</comment>
<reference evidence="5 6" key="1">
    <citation type="submission" date="2018-07" db="EMBL/GenBank/DDBJ databases">
        <title>Draft Genome Assemblies for Five Robust Yarrowia lipolytica Strains Exhibiting High Lipid Production and Pentose Sugar Utilization and Sugar Alcohol Secretion from Undetoxified Lignocellulosic Biomass Hydrolysates.</title>
        <authorList>
            <consortium name="DOE Joint Genome Institute"/>
            <person name="Walker C."/>
            <person name="Ryu S."/>
            <person name="Na H."/>
            <person name="Zane M."/>
            <person name="LaButti K."/>
            <person name="Lipzen A."/>
            <person name="Haridas S."/>
            <person name="Barry K."/>
            <person name="Grigoriev I.V."/>
            <person name="Quarterman J."/>
            <person name="Slininger P."/>
            <person name="Dien B."/>
            <person name="Trinh C.T."/>
        </authorList>
    </citation>
    <scope>NUCLEOTIDE SEQUENCE [LARGE SCALE GENOMIC DNA]</scope>
    <source>
        <strain evidence="5 6">YB392</strain>
    </source>
</reference>
<comment type="similarity">
    <text evidence="2">Belongs to the NADH:flavin oxidoreductase/NADH oxidase family.</text>
</comment>